<dbReference type="GO" id="GO:0003700">
    <property type="term" value="F:DNA-binding transcription factor activity"/>
    <property type="evidence" value="ECO:0007669"/>
    <property type="project" value="InterPro"/>
</dbReference>
<dbReference type="InterPro" id="IPR001367">
    <property type="entry name" value="Fe_dep_repressor"/>
</dbReference>
<dbReference type="InterPro" id="IPR036388">
    <property type="entry name" value="WH-like_DNA-bd_sf"/>
</dbReference>
<dbReference type="AlphaFoldDB" id="A0A7C2BK61"/>
<dbReference type="Pfam" id="PF02742">
    <property type="entry name" value="Fe_dep_repr_C"/>
    <property type="match status" value="1"/>
</dbReference>
<dbReference type="SMART" id="SM00347">
    <property type="entry name" value="HTH_MARR"/>
    <property type="match status" value="1"/>
</dbReference>
<evidence type="ECO:0000256" key="4">
    <source>
        <dbReference type="ARBA" id="ARBA00023163"/>
    </source>
</evidence>
<comment type="similarity">
    <text evidence="1">Belongs to the DtxR/MntR family.</text>
</comment>
<name>A0A7C2BK61_9CREN</name>
<dbReference type="EMBL" id="DSJT01000005">
    <property type="protein sequence ID" value="HEF87009.1"/>
    <property type="molecule type" value="Genomic_DNA"/>
</dbReference>
<evidence type="ECO:0000256" key="1">
    <source>
        <dbReference type="ARBA" id="ARBA00007871"/>
    </source>
</evidence>
<dbReference type="SMART" id="SM00529">
    <property type="entry name" value="HTH_DTXR"/>
    <property type="match status" value="1"/>
</dbReference>
<evidence type="ECO:0000256" key="3">
    <source>
        <dbReference type="ARBA" id="ARBA00023125"/>
    </source>
</evidence>
<keyword evidence="3" id="KW-0238">DNA-binding</keyword>
<feature type="domain" description="HTH dtxR-type" evidence="5">
    <location>
        <begin position="1"/>
        <end position="63"/>
    </location>
</feature>
<organism evidence="6">
    <name type="scientific">Thermosphaera aggregans</name>
    <dbReference type="NCBI Taxonomy" id="54254"/>
    <lineage>
        <taxon>Archaea</taxon>
        <taxon>Thermoproteota</taxon>
        <taxon>Thermoprotei</taxon>
        <taxon>Desulfurococcales</taxon>
        <taxon>Desulfurococcaceae</taxon>
        <taxon>Thermosphaera</taxon>
    </lineage>
</organism>
<keyword evidence="4" id="KW-0804">Transcription</keyword>
<reference evidence="6" key="1">
    <citation type="journal article" date="2020" name="mSystems">
        <title>Genome- and Community-Level Interaction Insights into Carbon Utilization and Element Cycling Functions of Hydrothermarchaeota in Hydrothermal Sediment.</title>
        <authorList>
            <person name="Zhou Z."/>
            <person name="Liu Y."/>
            <person name="Xu W."/>
            <person name="Pan J."/>
            <person name="Luo Z.H."/>
            <person name="Li M."/>
        </authorList>
    </citation>
    <scope>NUCLEOTIDE SEQUENCE [LARGE SCALE GENOMIC DNA]</scope>
    <source>
        <strain evidence="6">SpSt-23</strain>
    </source>
</reference>
<dbReference type="PANTHER" id="PTHR33238">
    <property type="entry name" value="IRON (METAL) DEPENDENT REPRESSOR, DTXR FAMILY"/>
    <property type="match status" value="1"/>
</dbReference>
<evidence type="ECO:0000259" key="5">
    <source>
        <dbReference type="PROSITE" id="PS50944"/>
    </source>
</evidence>
<dbReference type="PANTHER" id="PTHR33238:SF7">
    <property type="entry name" value="IRON-DEPENDENT TRANSCRIPTIONAL REGULATOR"/>
    <property type="match status" value="1"/>
</dbReference>
<dbReference type="Pfam" id="PF01325">
    <property type="entry name" value="Fe_dep_repress"/>
    <property type="match status" value="1"/>
</dbReference>
<sequence>MDVSTREEEYIEVIYELQECGNLKIREIARRLGVKPSSVVEFLRKLEEKGLLEYEKGGRVQLTGKGLELAKSLEAKHQLLYRFLTALGVPKEIAIRDACKMEHYLHPETIARIKEFLRKCNMGELK</sequence>
<protein>
    <submittedName>
        <fullName evidence="6">DUF2250 domain-containing protein</fullName>
    </submittedName>
</protein>
<proteinExistence type="inferred from homology"/>
<dbReference type="PRINTS" id="PR00033">
    <property type="entry name" value="HTHASNC"/>
</dbReference>
<dbReference type="PROSITE" id="PS50944">
    <property type="entry name" value="HTH_DTXR"/>
    <property type="match status" value="1"/>
</dbReference>
<dbReference type="SUPFAM" id="SSF46785">
    <property type="entry name" value="Winged helix' DNA-binding domain"/>
    <property type="match status" value="1"/>
</dbReference>
<dbReference type="InterPro" id="IPR036421">
    <property type="entry name" value="Fe_dep_repressor_sf"/>
</dbReference>
<comment type="caution">
    <text evidence="6">The sequence shown here is derived from an EMBL/GenBank/DDBJ whole genome shotgun (WGS) entry which is preliminary data.</text>
</comment>
<evidence type="ECO:0000313" key="6">
    <source>
        <dbReference type="EMBL" id="HEF87009.1"/>
    </source>
</evidence>
<dbReference type="GO" id="GO:0043565">
    <property type="term" value="F:sequence-specific DNA binding"/>
    <property type="evidence" value="ECO:0007669"/>
    <property type="project" value="InterPro"/>
</dbReference>
<dbReference type="InterPro" id="IPR050536">
    <property type="entry name" value="DtxR_MntR_Metal-Reg"/>
</dbReference>
<evidence type="ECO:0000256" key="2">
    <source>
        <dbReference type="ARBA" id="ARBA00023015"/>
    </source>
</evidence>
<dbReference type="InterPro" id="IPR036390">
    <property type="entry name" value="WH_DNA-bd_sf"/>
</dbReference>
<dbReference type="InterPro" id="IPR022689">
    <property type="entry name" value="Iron_dep_repressor"/>
</dbReference>
<accession>A0A7C2BK61</accession>
<dbReference type="Gene3D" id="1.10.10.10">
    <property type="entry name" value="Winged helix-like DNA-binding domain superfamily/Winged helix DNA-binding domain"/>
    <property type="match status" value="1"/>
</dbReference>
<dbReference type="GO" id="GO:0046914">
    <property type="term" value="F:transition metal ion binding"/>
    <property type="evidence" value="ECO:0007669"/>
    <property type="project" value="InterPro"/>
</dbReference>
<keyword evidence="2" id="KW-0805">Transcription regulation</keyword>
<dbReference type="InterPro" id="IPR022687">
    <property type="entry name" value="HTH_DTXR"/>
</dbReference>
<dbReference type="InterPro" id="IPR000485">
    <property type="entry name" value="AsnC-type_HTH_dom"/>
</dbReference>
<dbReference type="InterPro" id="IPR000835">
    <property type="entry name" value="HTH_MarR-typ"/>
</dbReference>
<dbReference type="GO" id="GO:0046983">
    <property type="term" value="F:protein dimerization activity"/>
    <property type="evidence" value="ECO:0007669"/>
    <property type="project" value="InterPro"/>
</dbReference>
<dbReference type="Gene3D" id="1.10.60.10">
    <property type="entry name" value="Iron dependent repressor, metal binding and dimerisation domain"/>
    <property type="match status" value="1"/>
</dbReference>
<gene>
    <name evidence="6" type="ORF">ENP55_01620</name>
</gene>